<protein>
    <submittedName>
        <fullName evidence="1">Uncharacterized protein</fullName>
    </submittedName>
</protein>
<accession>A0ACC2RU87</accession>
<comment type="caution">
    <text evidence="1">The sequence shown here is derived from an EMBL/GenBank/DDBJ whole genome shotgun (WGS) entry which is preliminary data.</text>
</comment>
<keyword evidence="2" id="KW-1185">Reference proteome</keyword>
<evidence type="ECO:0000313" key="1">
    <source>
        <dbReference type="EMBL" id="KAJ9053592.1"/>
    </source>
</evidence>
<gene>
    <name evidence="1" type="ORF">DSO57_1022737</name>
</gene>
<organism evidence="1 2">
    <name type="scientific">Entomophthora muscae</name>
    <dbReference type="NCBI Taxonomy" id="34485"/>
    <lineage>
        <taxon>Eukaryota</taxon>
        <taxon>Fungi</taxon>
        <taxon>Fungi incertae sedis</taxon>
        <taxon>Zoopagomycota</taxon>
        <taxon>Entomophthoromycotina</taxon>
        <taxon>Entomophthoromycetes</taxon>
        <taxon>Entomophthorales</taxon>
        <taxon>Entomophthoraceae</taxon>
        <taxon>Entomophthora</taxon>
    </lineage>
</organism>
<reference evidence="1" key="1">
    <citation type="submission" date="2022-04" db="EMBL/GenBank/DDBJ databases">
        <title>Genome of the entomopathogenic fungus Entomophthora muscae.</title>
        <authorList>
            <person name="Elya C."/>
            <person name="Lovett B.R."/>
            <person name="Lee E."/>
            <person name="Macias A.M."/>
            <person name="Hajek A.E."/>
            <person name="De Bivort B.L."/>
            <person name="Kasson M.T."/>
            <person name="De Fine Licht H.H."/>
            <person name="Stajich J.E."/>
        </authorList>
    </citation>
    <scope>NUCLEOTIDE SEQUENCE</scope>
    <source>
        <strain evidence="1">Berkeley</strain>
    </source>
</reference>
<evidence type="ECO:0000313" key="2">
    <source>
        <dbReference type="Proteomes" id="UP001165960"/>
    </source>
</evidence>
<sequence>MNLWFKQILTYLVLVIFHLNSGQLDNQSTTCSRDQPASPPLALYHPPGAPFRPAHFTKYPPNPAYSEFNLEKILIADSLTRARETKTIGCKGKWYMKPPILFKDKYNYLPAYFVPMTLPLPYQPNHPLLVGFMVPNSRPWSLLGQSLSYIIKLALILGWALPIVQAVPHPESINASTYAWLPEIVYITVLGPVNQVMSHTGIWRPPGYCCELYFQDHTNCYMAFQTQPASPVRVQPDSGMGCDTGSLQGFGVQIMGMEFCLVDQ</sequence>
<proteinExistence type="predicted"/>
<dbReference type="Proteomes" id="UP001165960">
    <property type="component" value="Unassembled WGS sequence"/>
</dbReference>
<dbReference type="EMBL" id="QTSX02006505">
    <property type="protein sequence ID" value="KAJ9053592.1"/>
    <property type="molecule type" value="Genomic_DNA"/>
</dbReference>
<name>A0ACC2RU87_9FUNG</name>